<dbReference type="InterPro" id="IPR036514">
    <property type="entry name" value="SGNH_hydro_sf"/>
</dbReference>
<evidence type="ECO:0000313" key="2">
    <source>
        <dbReference type="EMBL" id="KAJ4433516.1"/>
    </source>
</evidence>
<comment type="caution">
    <text evidence="2">The sequence shown here is derived from an EMBL/GenBank/DDBJ whole genome shotgun (WGS) entry which is preliminary data.</text>
</comment>
<feature type="compositionally biased region" description="Basic and acidic residues" evidence="1">
    <location>
        <begin position="128"/>
        <end position="140"/>
    </location>
</feature>
<keyword evidence="3" id="KW-1185">Reference proteome</keyword>
<name>A0ABQ8SI58_PERAM</name>
<dbReference type="Proteomes" id="UP001148838">
    <property type="component" value="Unassembled WGS sequence"/>
</dbReference>
<evidence type="ECO:0008006" key="4">
    <source>
        <dbReference type="Google" id="ProtNLM"/>
    </source>
</evidence>
<gene>
    <name evidence="2" type="ORF">ANN_15825</name>
</gene>
<reference evidence="2 3" key="1">
    <citation type="journal article" date="2022" name="Allergy">
        <title>Genome assembly and annotation of Periplaneta americana reveal a comprehensive cockroach allergen profile.</title>
        <authorList>
            <person name="Wang L."/>
            <person name="Xiong Q."/>
            <person name="Saelim N."/>
            <person name="Wang L."/>
            <person name="Nong W."/>
            <person name="Wan A.T."/>
            <person name="Shi M."/>
            <person name="Liu X."/>
            <person name="Cao Q."/>
            <person name="Hui J.H.L."/>
            <person name="Sookrung N."/>
            <person name="Leung T.F."/>
            <person name="Tungtrongchitr A."/>
            <person name="Tsui S.K.W."/>
        </authorList>
    </citation>
    <scope>NUCLEOTIDE SEQUENCE [LARGE SCALE GENOMIC DNA]</scope>
    <source>
        <strain evidence="2">PWHHKU_190912</strain>
    </source>
</reference>
<sequence>MAADLGNVNVAPAFCSNFNIPNNESCTRCCSLERKVDKLQGELLSVLEIIKLLQEDGNILQHQGEVPICRPNCSTAKEESSLETLGWTIATGKKGTKANNSREFHHTDRQPFPVIVNRYEVLQSQQEKESVVQRKNENGGKCKQRSLQSTKKRTVTVIGDSHARGCAENIKYPSKVPINVTGYVKPNTSTKDIVESAKSDITKLTKNDFVVVWGGTNDISKNNAAHAIRNLTSLANKCSHTNVLLISAPHRHDLIASSCVNKEVK</sequence>
<dbReference type="EMBL" id="JAJSOF020000027">
    <property type="protein sequence ID" value="KAJ4433516.1"/>
    <property type="molecule type" value="Genomic_DNA"/>
</dbReference>
<dbReference type="Gene3D" id="3.40.50.1110">
    <property type="entry name" value="SGNH hydrolase"/>
    <property type="match status" value="1"/>
</dbReference>
<feature type="region of interest" description="Disordered" evidence="1">
    <location>
        <begin position="128"/>
        <end position="147"/>
    </location>
</feature>
<proteinExistence type="predicted"/>
<accession>A0ABQ8SI58</accession>
<evidence type="ECO:0000313" key="3">
    <source>
        <dbReference type="Proteomes" id="UP001148838"/>
    </source>
</evidence>
<protein>
    <recommendedName>
        <fullName evidence="4">SGNH hydrolase-type esterase domain-containing protein</fullName>
    </recommendedName>
</protein>
<organism evidence="2 3">
    <name type="scientific">Periplaneta americana</name>
    <name type="common">American cockroach</name>
    <name type="synonym">Blatta americana</name>
    <dbReference type="NCBI Taxonomy" id="6978"/>
    <lineage>
        <taxon>Eukaryota</taxon>
        <taxon>Metazoa</taxon>
        <taxon>Ecdysozoa</taxon>
        <taxon>Arthropoda</taxon>
        <taxon>Hexapoda</taxon>
        <taxon>Insecta</taxon>
        <taxon>Pterygota</taxon>
        <taxon>Neoptera</taxon>
        <taxon>Polyneoptera</taxon>
        <taxon>Dictyoptera</taxon>
        <taxon>Blattodea</taxon>
        <taxon>Blattoidea</taxon>
        <taxon>Blattidae</taxon>
        <taxon>Blattinae</taxon>
        <taxon>Periplaneta</taxon>
    </lineage>
</organism>
<evidence type="ECO:0000256" key="1">
    <source>
        <dbReference type="SAM" id="MobiDB-lite"/>
    </source>
</evidence>
<dbReference type="SUPFAM" id="SSF52266">
    <property type="entry name" value="SGNH hydrolase"/>
    <property type="match status" value="1"/>
</dbReference>